<comment type="similarity">
    <text evidence="2 10">Belongs to the fatty acyl-CoA reductase family.</text>
</comment>
<keyword evidence="10" id="KW-0560">Oxidoreductase</keyword>
<dbReference type="EC" id="1.2.1.84" evidence="10"/>
<name>A0A8J2VUZ2_9NEOP</name>
<evidence type="ECO:0000259" key="11">
    <source>
        <dbReference type="Pfam" id="PF03015"/>
    </source>
</evidence>
<feature type="domain" description="Thioester reductase (TE)" evidence="12">
    <location>
        <begin position="482"/>
        <end position="750"/>
    </location>
</feature>
<dbReference type="SUPFAM" id="SSF51735">
    <property type="entry name" value="NAD(P)-binding Rossmann-fold domains"/>
    <property type="match status" value="2"/>
</dbReference>
<evidence type="ECO:0000256" key="8">
    <source>
        <dbReference type="ARBA" id="ARBA00023136"/>
    </source>
</evidence>
<evidence type="ECO:0000256" key="1">
    <source>
        <dbReference type="ARBA" id="ARBA00004141"/>
    </source>
</evidence>
<keyword evidence="4 10" id="KW-0812">Transmembrane</keyword>
<comment type="catalytic activity">
    <reaction evidence="9 10">
        <text>a long-chain fatty acyl-CoA + 2 NADPH + 2 H(+) = a long-chain primary fatty alcohol + 2 NADP(+) + CoA</text>
        <dbReference type="Rhea" id="RHEA:52716"/>
        <dbReference type="ChEBI" id="CHEBI:15378"/>
        <dbReference type="ChEBI" id="CHEBI:57287"/>
        <dbReference type="ChEBI" id="CHEBI:57783"/>
        <dbReference type="ChEBI" id="CHEBI:58349"/>
        <dbReference type="ChEBI" id="CHEBI:77396"/>
        <dbReference type="ChEBI" id="CHEBI:83139"/>
        <dbReference type="EC" id="1.2.1.84"/>
    </reaction>
</comment>
<dbReference type="InterPro" id="IPR026055">
    <property type="entry name" value="FAR"/>
</dbReference>
<evidence type="ECO:0000256" key="3">
    <source>
        <dbReference type="ARBA" id="ARBA00022516"/>
    </source>
</evidence>
<keyword evidence="7 10" id="KW-0443">Lipid metabolism</keyword>
<comment type="caution">
    <text evidence="13">The sequence shown here is derived from an EMBL/GenBank/DDBJ whole genome shotgun (WGS) entry which is preliminary data.</text>
</comment>
<keyword evidence="5 10" id="KW-0521">NADP</keyword>
<gene>
    <name evidence="13" type="ORF">DCHRY22_LOCUS12103</name>
</gene>
<comment type="function">
    <text evidence="10">Catalyzes the reduction of fatty acyl-CoA to fatty alcohols.</text>
</comment>
<evidence type="ECO:0000256" key="9">
    <source>
        <dbReference type="ARBA" id="ARBA00052530"/>
    </source>
</evidence>
<organism evidence="13 14">
    <name type="scientific">Danaus chrysippus</name>
    <name type="common">African queen</name>
    <dbReference type="NCBI Taxonomy" id="151541"/>
    <lineage>
        <taxon>Eukaryota</taxon>
        <taxon>Metazoa</taxon>
        <taxon>Ecdysozoa</taxon>
        <taxon>Arthropoda</taxon>
        <taxon>Hexapoda</taxon>
        <taxon>Insecta</taxon>
        <taxon>Pterygota</taxon>
        <taxon>Neoptera</taxon>
        <taxon>Endopterygota</taxon>
        <taxon>Lepidoptera</taxon>
        <taxon>Glossata</taxon>
        <taxon>Ditrysia</taxon>
        <taxon>Papilionoidea</taxon>
        <taxon>Nymphalidae</taxon>
        <taxon>Danainae</taxon>
        <taxon>Danaini</taxon>
        <taxon>Danaina</taxon>
        <taxon>Danaus</taxon>
        <taxon>Anosia</taxon>
    </lineage>
</organism>
<dbReference type="FunFam" id="3.40.50.720:FF:000143">
    <property type="entry name" value="Fatty acyl-CoA reductase"/>
    <property type="match status" value="2"/>
</dbReference>
<comment type="subcellular location">
    <subcellularLocation>
        <location evidence="1">Membrane</location>
        <topology evidence="1">Multi-pass membrane protein</topology>
    </subcellularLocation>
</comment>
<keyword evidence="3 10" id="KW-0444">Lipid biosynthesis</keyword>
<dbReference type="GO" id="GO:0035336">
    <property type="term" value="P:long-chain fatty-acyl-CoA metabolic process"/>
    <property type="evidence" value="ECO:0007669"/>
    <property type="project" value="TreeGrafter"/>
</dbReference>
<evidence type="ECO:0000259" key="12">
    <source>
        <dbReference type="Pfam" id="PF07993"/>
    </source>
</evidence>
<dbReference type="GO" id="GO:0102965">
    <property type="term" value="F:alcohol-forming long-chain fatty acyl-CoA reductase activity"/>
    <property type="evidence" value="ECO:0007669"/>
    <property type="project" value="UniProtKB-EC"/>
</dbReference>
<dbReference type="CDD" id="cd09071">
    <property type="entry name" value="FAR_C"/>
    <property type="match status" value="2"/>
</dbReference>
<dbReference type="Proteomes" id="UP000789524">
    <property type="component" value="Unassembled WGS sequence"/>
</dbReference>
<evidence type="ECO:0000256" key="6">
    <source>
        <dbReference type="ARBA" id="ARBA00022989"/>
    </source>
</evidence>
<feature type="domain" description="Fatty acyl-CoA reductase C-terminal" evidence="11">
    <location>
        <begin position="360"/>
        <end position="451"/>
    </location>
</feature>
<sequence length="929" mass="106508">MTPSIGVAEYYKNKTIFITGGTGFLGKVLVEKLLRCCPDLKRMYLLMRPKKGQNVNERLEDYFSCRVFEVLHEKSPKSFNKVTVIRGDILQDNLGISIEDWDKLTRETEIVYHCAACVRFDLPIRDAVNMNTMGTDRILKLADDMQKLEVFVHVSTSYCRCEVHNLEERLYPAKHRPQDIMNCVQWMDDELLKILEPKLIDPQPNTYAYTKSLTEELVAQKAGKYPIVIARPSIVTAAEKEPLPGWVDNLNGPTGLLVGSGKGVIRSMYCHSNYQADVVPVDYVVNACVLLGYLTAIEKPKEIRVCNITLSGQNPVTWEDAVNLGRVHVHEFPSSILLWYPEGSLKSSKLHHMIAAFFVHLLPALLVDLLMLIMGKPTFMVKVQKRVSYGLNVLEYYTTNEWFFENDYYKSLKERISKSDNEVFYTDLSIINWSEYMRTYMKGAREYCLKEDPSTLPQARKLINRNMAHSVTEFYEGKCIFVTGSTGFVGKVLVEKILRSLPGVKTVYLLMRPKKGISADDRLKDLWNSRIFENLRTNNPDAFNKLELIAGDLLREDLGISNDNRRELQENCNIVFHSGACVRFDQKLKDAVETNTTATLRLLKLAETMKKLEAFLHLSTAYCRCELEVLDEKLYPAAHEPRKIIELTQWLDDQTLDYLEPRLISSEPNTYSYTKAITEDLVAEFSSKFPIAIGRPSIVTASWKEPMPGWVDNINGPTGLLMGSGKGVIRTMLCEGSYLADAIPVDIVANGCILIAHNIALDRPKEIRIFNLTLSGVHKITWREVIELGEKYVNTYPHLTALWYPGGNIRSYWITHQIALIFTHILPAYFIDFLLLLFRKKPFLVKIQKRITHGLSILQYYAMKEWHFKNSNFLALQRSISQKENDIFYTDVSKIDTADYLKDYVLGVRHFVCKEDPSTLPRAIKIHRM</sequence>
<keyword evidence="14" id="KW-1185">Reference proteome</keyword>
<evidence type="ECO:0000256" key="4">
    <source>
        <dbReference type="ARBA" id="ARBA00022692"/>
    </source>
</evidence>
<dbReference type="OrthoDB" id="429813at2759"/>
<protein>
    <recommendedName>
        <fullName evidence="10">Fatty acyl-CoA reductase</fullName>
        <ecNumber evidence="10">1.2.1.84</ecNumber>
    </recommendedName>
</protein>
<feature type="domain" description="Fatty acyl-CoA reductase C-terminal" evidence="11">
    <location>
        <begin position="824"/>
        <end position="915"/>
    </location>
</feature>
<evidence type="ECO:0000256" key="10">
    <source>
        <dbReference type="RuleBase" id="RU363097"/>
    </source>
</evidence>
<feature type="domain" description="Thioester reductase (TE)" evidence="12">
    <location>
        <begin position="18"/>
        <end position="287"/>
    </location>
</feature>
<dbReference type="GO" id="GO:0005777">
    <property type="term" value="C:peroxisome"/>
    <property type="evidence" value="ECO:0007669"/>
    <property type="project" value="TreeGrafter"/>
</dbReference>
<dbReference type="PANTHER" id="PTHR11011:SF118">
    <property type="entry name" value="FATTY ACYL-COA REDUCTASE"/>
    <property type="match status" value="1"/>
</dbReference>
<dbReference type="CDD" id="cd05236">
    <property type="entry name" value="FAR-N_SDR_e"/>
    <property type="match status" value="2"/>
</dbReference>
<dbReference type="GO" id="GO:0016020">
    <property type="term" value="C:membrane"/>
    <property type="evidence" value="ECO:0007669"/>
    <property type="project" value="UniProtKB-SubCell"/>
</dbReference>
<dbReference type="Pfam" id="PF03015">
    <property type="entry name" value="Sterile"/>
    <property type="match status" value="2"/>
</dbReference>
<evidence type="ECO:0000313" key="13">
    <source>
        <dbReference type="EMBL" id="CAG9576934.1"/>
    </source>
</evidence>
<keyword evidence="6 10" id="KW-1133">Transmembrane helix</keyword>
<evidence type="ECO:0000256" key="5">
    <source>
        <dbReference type="ARBA" id="ARBA00022857"/>
    </source>
</evidence>
<proteinExistence type="inferred from homology"/>
<dbReference type="EMBL" id="CAKASE010000075">
    <property type="protein sequence ID" value="CAG9576934.1"/>
    <property type="molecule type" value="Genomic_DNA"/>
</dbReference>
<keyword evidence="8 10" id="KW-0472">Membrane</keyword>
<feature type="transmembrane region" description="Helical" evidence="10">
    <location>
        <begin position="818"/>
        <end position="838"/>
    </location>
</feature>
<dbReference type="AlphaFoldDB" id="A0A8J2VUZ2"/>
<reference evidence="13" key="1">
    <citation type="submission" date="2021-09" db="EMBL/GenBank/DDBJ databases">
        <authorList>
            <person name="Martin H S."/>
        </authorList>
    </citation>
    <scope>NUCLEOTIDE SEQUENCE</scope>
</reference>
<evidence type="ECO:0000256" key="7">
    <source>
        <dbReference type="ARBA" id="ARBA00023098"/>
    </source>
</evidence>
<dbReference type="InterPro" id="IPR013120">
    <property type="entry name" value="FAR_NAD-bd"/>
</dbReference>
<dbReference type="Pfam" id="PF07993">
    <property type="entry name" value="NAD_binding_4"/>
    <property type="match status" value="2"/>
</dbReference>
<dbReference type="Gene3D" id="3.40.50.720">
    <property type="entry name" value="NAD(P)-binding Rossmann-like Domain"/>
    <property type="match status" value="2"/>
</dbReference>
<dbReference type="InterPro" id="IPR033640">
    <property type="entry name" value="FAR_C"/>
</dbReference>
<evidence type="ECO:0000313" key="14">
    <source>
        <dbReference type="Proteomes" id="UP000789524"/>
    </source>
</evidence>
<accession>A0A8J2VUZ2</accession>
<dbReference type="GO" id="GO:0080019">
    <property type="term" value="F:alcohol-forming very long-chain fatty acyl-CoA reductase activity"/>
    <property type="evidence" value="ECO:0007669"/>
    <property type="project" value="InterPro"/>
</dbReference>
<evidence type="ECO:0000256" key="2">
    <source>
        <dbReference type="ARBA" id="ARBA00005928"/>
    </source>
</evidence>
<dbReference type="InterPro" id="IPR036291">
    <property type="entry name" value="NAD(P)-bd_dom_sf"/>
</dbReference>
<dbReference type="PANTHER" id="PTHR11011">
    <property type="entry name" value="MALE STERILITY PROTEIN 2-RELATED"/>
    <property type="match status" value="1"/>
</dbReference>